<gene>
    <name evidence="2" type="ORF">Tci_922418</name>
</gene>
<accession>A0A699WU03</accession>
<dbReference type="EMBL" id="BKCJ011757538">
    <property type="protein sequence ID" value="GFD50449.1"/>
    <property type="molecule type" value="Genomic_DNA"/>
</dbReference>
<reference evidence="2" key="1">
    <citation type="journal article" date="2019" name="Sci. Rep.">
        <title>Draft genome of Tanacetum cinerariifolium, the natural source of mosquito coil.</title>
        <authorList>
            <person name="Yamashiro T."/>
            <person name="Shiraishi A."/>
            <person name="Satake H."/>
            <person name="Nakayama K."/>
        </authorList>
    </citation>
    <scope>NUCLEOTIDE SEQUENCE</scope>
</reference>
<evidence type="ECO:0000313" key="2">
    <source>
        <dbReference type="EMBL" id="GFD50449.1"/>
    </source>
</evidence>
<protein>
    <submittedName>
        <fullName evidence="2">Uncharacterized protein</fullName>
    </submittedName>
</protein>
<name>A0A699WU03_TANCI</name>
<feature type="non-terminal residue" evidence="2">
    <location>
        <position position="1"/>
    </location>
</feature>
<proteinExistence type="predicted"/>
<sequence length="107" mass="11443">HVGSAVRRDSADVRHRVRCRVAPAPGPSDGRRLAGQPGADAVHHTGHLSLLRSHGAPVPPFGQDRGGGMTGQLHVSSFKRQVRSWAAHAWASAFACRLKLAAWSCRP</sequence>
<organism evidence="2">
    <name type="scientific">Tanacetum cinerariifolium</name>
    <name type="common">Dalmatian daisy</name>
    <name type="synonym">Chrysanthemum cinerariifolium</name>
    <dbReference type="NCBI Taxonomy" id="118510"/>
    <lineage>
        <taxon>Eukaryota</taxon>
        <taxon>Viridiplantae</taxon>
        <taxon>Streptophyta</taxon>
        <taxon>Embryophyta</taxon>
        <taxon>Tracheophyta</taxon>
        <taxon>Spermatophyta</taxon>
        <taxon>Magnoliopsida</taxon>
        <taxon>eudicotyledons</taxon>
        <taxon>Gunneridae</taxon>
        <taxon>Pentapetalae</taxon>
        <taxon>asterids</taxon>
        <taxon>campanulids</taxon>
        <taxon>Asterales</taxon>
        <taxon>Asteraceae</taxon>
        <taxon>Asteroideae</taxon>
        <taxon>Anthemideae</taxon>
        <taxon>Anthemidinae</taxon>
        <taxon>Tanacetum</taxon>
    </lineage>
</organism>
<feature type="region of interest" description="Disordered" evidence="1">
    <location>
        <begin position="21"/>
        <end position="40"/>
    </location>
</feature>
<dbReference type="AlphaFoldDB" id="A0A699WU03"/>
<comment type="caution">
    <text evidence="2">The sequence shown here is derived from an EMBL/GenBank/DDBJ whole genome shotgun (WGS) entry which is preliminary data.</text>
</comment>
<evidence type="ECO:0000256" key="1">
    <source>
        <dbReference type="SAM" id="MobiDB-lite"/>
    </source>
</evidence>